<dbReference type="GO" id="GO:0015179">
    <property type="term" value="F:L-amino acid transmembrane transporter activity"/>
    <property type="evidence" value="ECO:0007669"/>
    <property type="project" value="TreeGrafter"/>
</dbReference>
<organism evidence="7 8">
    <name type="scientific">Patella caerulea</name>
    <name type="common">Rayed Mediterranean limpet</name>
    <dbReference type="NCBI Taxonomy" id="87958"/>
    <lineage>
        <taxon>Eukaryota</taxon>
        <taxon>Metazoa</taxon>
        <taxon>Spiralia</taxon>
        <taxon>Lophotrochozoa</taxon>
        <taxon>Mollusca</taxon>
        <taxon>Gastropoda</taxon>
        <taxon>Patellogastropoda</taxon>
        <taxon>Patelloidea</taxon>
        <taxon>Patellidae</taxon>
        <taxon>Patella</taxon>
    </lineage>
</organism>
<evidence type="ECO:0000313" key="8">
    <source>
        <dbReference type="Proteomes" id="UP001347796"/>
    </source>
</evidence>
<feature type="transmembrane region" description="Helical" evidence="5">
    <location>
        <begin position="275"/>
        <end position="301"/>
    </location>
</feature>
<feature type="transmembrane region" description="Helical" evidence="5">
    <location>
        <begin position="321"/>
        <end position="344"/>
    </location>
</feature>
<dbReference type="PANTHER" id="PTHR22950:SF349">
    <property type="entry name" value="AMINO ACID TRANSPORTER TRANSMEMBRANE DOMAIN-CONTAINING PROTEIN"/>
    <property type="match status" value="1"/>
</dbReference>
<evidence type="ECO:0000259" key="6">
    <source>
        <dbReference type="Pfam" id="PF01490"/>
    </source>
</evidence>
<evidence type="ECO:0000256" key="1">
    <source>
        <dbReference type="ARBA" id="ARBA00004141"/>
    </source>
</evidence>
<dbReference type="Pfam" id="PF01490">
    <property type="entry name" value="Aa_trans"/>
    <property type="match status" value="1"/>
</dbReference>
<dbReference type="PANTHER" id="PTHR22950">
    <property type="entry name" value="AMINO ACID TRANSPORTER"/>
    <property type="match status" value="1"/>
</dbReference>
<comment type="caution">
    <text evidence="7">The sequence shown here is derived from an EMBL/GenBank/DDBJ whole genome shotgun (WGS) entry which is preliminary data.</text>
</comment>
<dbReference type="GO" id="GO:0005774">
    <property type="term" value="C:vacuolar membrane"/>
    <property type="evidence" value="ECO:0007669"/>
    <property type="project" value="TreeGrafter"/>
</dbReference>
<name>A0AAN8JBD5_PATCE</name>
<protein>
    <recommendedName>
        <fullName evidence="6">Amino acid transporter transmembrane domain-containing protein</fullName>
    </recommendedName>
</protein>
<feature type="transmembrane region" description="Helical" evidence="5">
    <location>
        <begin position="245"/>
        <end position="263"/>
    </location>
</feature>
<feature type="transmembrane region" description="Helical" evidence="5">
    <location>
        <begin position="181"/>
        <end position="198"/>
    </location>
</feature>
<dbReference type="InterPro" id="IPR013057">
    <property type="entry name" value="AA_transpt_TM"/>
</dbReference>
<feature type="transmembrane region" description="Helical" evidence="5">
    <location>
        <begin position="205"/>
        <end position="225"/>
    </location>
</feature>
<feature type="transmembrane region" description="Helical" evidence="5">
    <location>
        <begin position="391"/>
        <end position="411"/>
    </location>
</feature>
<sequence>MADDSQESMESARVLPNIQSEKRYVELNDSVGVKSPEIETERQNIDNPISNLQSLMHLIKGNIGTGILAMPVAVGNAGLWVGTVGILLIGVIATHCMHLLVKCNRIMCRRTGVDTLDYADVMETALTTGPVKLRKFSNVARYLVLTFIIITQVGGCGVYVVFISTNIKQVINHFYPNDPTIRVYEVGVAAILVPYFFVKNLRSLSVFSTFANLVTATGLLIIIYHVTQGLPNVDSRPAFTGWSHLPLYFGTALYAYEGINLVLPIENKMRYPSDFVGLDGVLNLGMVTVSCLYTMMGFYGYLKYGDDAKGSITLNLPSDQWLYLSVKLMFALCIAISYGVQMYVPAKLLLPFFKSKYENTRLERFGEYFVRIGLVLITFTCAAAVPHLDLLISLIGAFSVSSLAIIFPATIEVVTLTAENETLPKWILVKDVLLVLLGILGFLTGTYTAIQAIVETY</sequence>
<keyword evidence="3 5" id="KW-1133">Transmembrane helix</keyword>
<feature type="transmembrane region" description="Helical" evidence="5">
    <location>
        <begin position="365"/>
        <end position="385"/>
    </location>
</feature>
<proteinExistence type="predicted"/>
<keyword evidence="2 5" id="KW-0812">Transmembrane</keyword>
<keyword evidence="4 5" id="KW-0472">Membrane</keyword>
<dbReference type="Proteomes" id="UP001347796">
    <property type="component" value="Unassembled WGS sequence"/>
</dbReference>
<evidence type="ECO:0000256" key="2">
    <source>
        <dbReference type="ARBA" id="ARBA00022692"/>
    </source>
</evidence>
<gene>
    <name evidence="7" type="ORF">SNE40_016160</name>
</gene>
<evidence type="ECO:0000256" key="4">
    <source>
        <dbReference type="ARBA" id="ARBA00023136"/>
    </source>
</evidence>
<accession>A0AAN8JBD5</accession>
<reference evidence="7 8" key="1">
    <citation type="submission" date="2024-01" db="EMBL/GenBank/DDBJ databases">
        <title>The genome of the rayed Mediterranean limpet Patella caerulea (Linnaeus, 1758).</title>
        <authorList>
            <person name="Anh-Thu Weber A."/>
            <person name="Halstead-Nussloch G."/>
        </authorList>
    </citation>
    <scope>NUCLEOTIDE SEQUENCE [LARGE SCALE GENOMIC DNA]</scope>
    <source>
        <strain evidence="7">AATW-2023a</strain>
        <tissue evidence="7">Whole specimen</tissue>
    </source>
</reference>
<evidence type="ECO:0000256" key="3">
    <source>
        <dbReference type="ARBA" id="ARBA00022989"/>
    </source>
</evidence>
<comment type="subcellular location">
    <subcellularLocation>
        <location evidence="1">Membrane</location>
        <topology evidence="1">Multi-pass membrane protein</topology>
    </subcellularLocation>
</comment>
<feature type="transmembrane region" description="Helical" evidence="5">
    <location>
        <begin position="142"/>
        <end position="161"/>
    </location>
</feature>
<evidence type="ECO:0000256" key="5">
    <source>
        <dbReference type="SAM" id="Phobius"/>
    </source>
</evidence>
<dbReference type="AlphaFoldDB" id="A0AAN8JBD5"/>
<dbReference type="EMBL" id="JAZGQO010000011">
    <property type="protein sequence ID" value="KAK6172524.1"/>
    <property type="molecule type" value="Genomic_DNA"/>
</dbReference>
<feature type="transmembrane region" description="Helical" evidence="5">
    <location>
        <begin position="77"/>
        <end position="101"/>
    </location>
</feature>
<keyword evidence="8" id="KW-1185">Reference proteome</keyword>
<feature type="transmembrane region" description="Helical" evidence="5">
    <location>
        <begin position="432"/>
        <end position="454"/>
    </location>
</feature>
<evidence type="ECO:0000313" key="7">
    <source>
        <dbReference type="EMBL" id="KAK6172524.1"/>
    </source>
</evidence>
<feature type="domain" description="Amino acid transporter transmembrane" evidence="6">
    <location>
        <begin position="48"/>
        <end position="450"/>
    </location>
</feature>